<keyword evidence="1" id="KW-0472">Membrane</keyword>
<feature type="transmembrane region" description="Helical" evidence="1">
    <location>
        <begin position="180"/>
        <end position="203"/>
    </location>
</feature>
<accession>A0AA39HBP3</accession>
<comment type="caution">
    <text evidence="2">The sequence shown here is derived from an EMBL/GenBank/DDBJ whole genome shotgun (WGS) entry which is preliminary data.</text>
</comment>
<feature type="transmembrane region" description="Helical" evidence="1">
    <location>
        <begin position="224"/>
        <end position="251"/>
    </location>
</feature>
<gene>
    <name evidence="2" type="ORF">QR680_016478</name>
</gene>
<feature type="transmembrane region" description="Helical" evidence="1">
    <location>
        <begin position="44"/>
        <end position="67"/>
    </location>
</feature>
<feature type="transmembrane region" description="Helical" evidence="1">
    <location>
        <begin position="87"/>
        <end position="116"/>
    </location>
</feature>
<feature type="transmembrane region" description="Helical" evidence="1">
    <location>
        <begin position="128"/>
        <end position="147"/>
    </location>
</feature>
<dbReference type="AlphaFoldDB" id="A0AA39HBP3"/>
<evidence type="ECO:0000313" key="2">
    <source>
        <dbReference type="EMBL" id="KAK0402690.1"/>
    </source>
</evidence>
<organism evidence="2 3">
    <name type="scientific">Steinernema hermaphroditum</name>
    <dbReference type="NCBI Taxonomy" id="289476"/>
    <lineage>
        <taxon>Eukaryota</taxon>
        <taxon>Metazoa</taxon>
        <taxon>Ecdysozoa</taxon>
        <taxon>Nematoda</taxon>
        <taxon>Chromadorea</taxon>
        <taxon>Rhabditida</taxon>
        <taxon>Tylenchina</taxon>
        <taxon>Panagrolaimomorpha</taxon>
        <taxon>Strongyloidoidea</taxon>
        <taxon>Steinernematidae</taxon>
        <taxon>Steinernema</taxon>
    </lineage>
</organism>
<reference evidence="2" key="1">
    <citation type="submission" date="2023-06" db="EMBL/GenBank/DDBJ databases">
        <title>Genomic analysis of the entomopathogenic nematode Steinernema hermaphroditum.</title>
        <authorList>
            <person name="Schwarz E.M."/>
            <person name="Heppert J.K."/>
            <person name="Baniya A."/>
            <person name="Schwartz H.T."/>
            <person name="Tan C.-H."/>
            <person name="Antoshechkin I."/>
            <person name="Sternberg P.W."/>
            <person name="Goodrich-Blair H."/>
            <person name="Dillman A.R."/>
        </authorList>
    </citation>
    <scope>NUCLEOTIDE SEQUENCE</scope>
    <source>
        <strain evidence="2">PS9179</strain>
        <tissue evidence="2">Whole animal</tissue>
    </source>
</reference>
<keyword evidence="1" id="KW-1133">Transmembrane helix</keyword>
<feature type="transmembrane region" description="Helical" evidence="1">
    <location>
        <begin position="257"/>
        <end position="284"/>
    </location>
</feature>
<keyword evidence="3" id="KW-1185">Reference proteome</keyword>
<protein>
    <submittedName>
        <fullName evidence="2">Uncharacterized protein</fullName>
    </submittedName>
</protein>
<name>A0AA39HBP3_9BILA</name>
<evidence type="ECO:0000256" key="1">
    <source>
        <dbReference type="SAM" id="Phobius"/>
    </source>
</evidence>
<dbReference type="Proteomes" id="UP001175271">
    <property type="component" value="Unassembled WGS sequence"/>
</dbReference>
<dbReference type="Pfam" id="PF10318">
    <property type="entry name" value="7TM_GPCR_Srh"/>
    <property type="match status" value="1"/>
</dbReference>
<keyword evidence="1" id="KW-0812">Transmembrane</keyword>
<proteinExistence type="predicted"/>
<feature type="transmembrane region" description="Helical" evidence="1">
    <location>
        <begin position="12"/>
        <end position="32"/>
    </location>
</feature>
<sequence length="319" mass="36276">MSLSSALVYDRILDATAISHMVVKIFTLVIVIRHTPPNMRYLSMFLLNGLLWNFGANLVFTVMHFYPTYPSECFRVGGILSELSSELFGHAMMLLLFVCIVNCAIALTATFCYRYLLFRFKLKPQRSIVFWSVMHLFATICTVFLYSCWTVPKARYPIQDELSSNELFCLDPHGVWKTAALSAFLGVVMSTVFFAFMFSFLLLRSIKEKKNVMHKKLLDRHRNILWTLITTASVPLLFAAMPLTVAIVTVFAPRLPYAREICVSCIVVIANHGTLYSFVLICAIQPYREAARRLLSKAICSQDGNISKVSKTMFLPRSL</sequence>
<dbReference type="EMBL" id="JAUCMV010000004">
    <property type="protein sequence ID" value="KAK0402690.1"/>
    <property type="molecule type" value="Genomic_DNA"/>
</dbReference>
<dbReference type="InterPro" id="IPR019422">
    <property type="entry name" value="7TM_GPCR_serpentine_rcpt_Srh"/>
</dbReference>
<evidence type="ECO:0000313" key="3">
    <source>
        <dbReference type="Proteomes" id="UP001175271"/>
    </source>
</evidence>